<dbReference type="Proteomes" id="UP000285875">
    <property type="component" value="Chromosome"/>
</dbReference>
<dbReference type="STRING" id="1122997.GCA_000425285_01052"/>
<reference evidence="6" key="1">
    <citation type="submission" date="2017-12" db="EMBL/GenBank/DDBJ databases">
        <title>Whole genome sequencing of Acidipropionibacterium jensenii strains JS279 and JS280.</title>
        <authorList>
            <person name="Deptula P."/>
            <person name="Laine P."/>
            <person name="Smolander O.-P."/>
            <person name="Paulin L."/>
            <person name="Auvinen P."/>
            <person name="Varmanen P."/>
        </authorList>
    </citation>
    <scope>NUCLEOTIDE SEQUENCE [LARGE SCALE GENOMIC DNA]</scope>
    <source>
        <strain evidence="6">JS280</strain>
    </source>
</reference>
<dbReference type="GeneID" id="82883622"/>
<dbReference type="AlphaFoldDB" id="A0A3S4YN48"/>
<evidence type="ECO:0000313" key="4">
    <source>
        <dbReference type="EMBL" id="VEI02630.1"/>
    </source>
</evidence>
<organism evidence="4 5">
    <name type="scientific">Acidipropionibacterium jensenii</name>
    <dbReference type="NCBI Taxonomy" id="1749"/>
    <lineage>
        <taxon>Bacteria</taxon>
        <taxon>Bacillati</taxon>
        <taxon>Actinomycetota</taxon>
        <taxon>Actinomycetes</taxon>
        <taxon>Propionibacteriales</taxon>
        <taxon>Propionibacteriaceae</taxon>
        <taxon>Acidipropionibacterium</taxon>
    </lineage>
</organism>
<dbReference type="EMBL" id="CP025570">
    <property type="protein sequence ID" value="AZZ39864.1"/>
    <property type="molecule type" value="Genomic_DNA"/>
</dbReference>
<evidence type="ECO:0000313" key="5">
    <source>
        <dbReference type="Proteomes" id="UP000277858"/>
    </source>
</evidence>
<keyword evidence="5" id="KW-1185">Reference proteome</keyword>
<reference evidence="4 5" key="2">
    <citation type="submission" date="2018-12" db="EMBL/GenBank/DDBJ databases">
        <authorList>
            <consortium name="Pathogen Informatics"/>
        </authorList>
    </citation>
    <scope>NUCLEOTIDE SEQUENCE [LARGE SCALE GENOMIC DNA]</scope>
    <source>
        <strain evidence="4 5">NCTC13652</strain>
    </source>
</reference>
<name>A0A3S4YN48_9ACTN</name>
<feature type="domain" description="General stress protein 17M-like" evidence="2">
    <location>
        <begin position="18"/>
        <end position="92"/>
    </location>
</feature>
<evidence type="ECO:0000313" key="3">
    <source>
        <dbReference type="EMBL" id="AZZ39864.1"/>
    </source>
</evidence>
<evidence type="ECO:0000256" key="1">
    <source>
        <dbReference type="SAM" id="Phobius"/>
    </source>
</evidence>
<keyword evidence="1" id="KW-0812">Transmembrane</keyword>
<proteinExistence type="predicted"/>
<dbReference type="Pfam" id="PF11181">
    <property type="entry name" value="YflT"/>
    <property type="match status" value="1"/>
</dbReference>
<dbReference type="KEGG" id="aji:C0Z10_08985"/>
<evidence type="ECO:0000313" key="6">
    <source>
        <dbReference type="Proteomes" id="UP000285875"/>
    </source>
</evidence>
<keyword evidence="1" id="KW-1133">Transmembrane helix</keyword>
<gene>
    <name evidence="3" type="ORF">C0Z10_08985</name>
    <name evidence="4" type="ORF">NCTC13652_00810</name>
</gene>
<sequence length="168" mass="17980">MAGQHVPASLLQLDYPQSVIVVDDYQTAQKIVDHLSDQEFPVENLCIVGTDLRTVERVTGRKTWGSVLGQGAVSGLGTGLLVGLMLAFFTGSSGNFLTMLITGLLIGVVIGIITAAIGYSMTGGRRDFDSVQQVVATHYEVLAEHKVAAKAREIVNAMPEFRARAFEG</sequence>
<feature type="transmembrane region" description="Helical" evidence="1">
    <location>
        <begin position="67"/>
        <end position="90"/>
    </location>
</feature>
<keyword evidence="1" id="KW-0472">Membrane</keyword>
<dbReference type="EMBL" id="LR134473">
    <property type="protein sequence ID" value="VEI02630.1"/>
    <property type="molecule type" value="Genomic_DNA"/>
</dbReference>
<accession>A0A3S4YN48</accession>
<evidence type="ECO:0000259" key="2">
    <source>
        <dbReference type="Pfam" id="PF11181"/>
    </source>
</evidence>
<protein>
    <recommendedName>
        <fullName evidence="2">General stress protein 17M-like domain-containing protein</fullName>
    </recommendedName>
</protein>
<dbReference type="InterPro" id="IPR025889">
    <property type="entry name" value="GSP17M-like_dom"/>
</dbReference>
<dbReference type="OrthoDB" id="3381462at2"/>
<dbReference type="RefSeq" id="WP_028702756.1">
    <property type="nucleotide sequence ID" value="NZ_CP025570.1"/>
</dbReference>
<feature type="transmembrane region" description="Helical" evidence="1">
    <location>
        <begin position="96"/>
        <end position="119"/>
    </location>
</feature>
<dbReference type="Proteomes" id="UP000277858">
    <property type="component" value="Chromosome"/>
</dbReference>
<reference evidence="3" key="3">
    <citation type="journal article" date="2019" name="Microorganisms">
        <title>Red-Brown Pigmentation of Acidipropionibacterium jensenii Is Tied to Haemolytic Activity and cyl-Like Gene Cluster.</title>
        <authorList>
            <person name="Deptula P."/>
            <person name="Loivamaa I."/>
            <person name="Smolander O.P."/>
            <person name="Laine P."/>
            <person name="Roberts R.J."/>
            <person name="Piironen V."/>
            <person name="Paulin L."/>
            <person name="Savijoki K."/>
            <person name="Auvinen P."/>
            <person name="Varmanen P."/>
        </authorList>
    </citation>
    <scope>NUCLEOTIDE SEQUENCE</scope>
    <source>
        <strain evidence="3">JS280</strain>
    </source>
</reference>